<gene>
    <name evidence="1" type="ORF">DSM04_10477</name>
</gene>
<dbReference type="InterPro" id="IPR013321">
    <property type="entry name" value="Arc_rbn_hlx_hlx"/>
</dbReference>
<sequence>MSKAVREPDLIRVIFNAKPSFKKKIKVAAARKGITMTELITSSIEEKLTKNK</sequence>
<dbReference type="RefSeq" id="WP_161567080.1">
    <property type="nucleotide sequence ID" value="NZ_QOVI01000004.1"/>
</dbReference>
<keyword evidence="2" id="KW-1185">Reference proteome</keyword>
<dbReference type="EMBL" id="QOVI01000004">
    <property type="protein sequence ID" value="RXG13973.1"/>
    <property type="molecule type" value="Genomic_DNA"/>
</dbReference>
<dbReference type="SUPFAM" id="SSF47598">
    <property type="entry name" value="Ribbon-helix-helix"/>
    <property type="match status" value="1"/>
</dbReference>
<name>A0A4Q0NTX5_9FLAO</name>
<dbReference type="GO" id="GO:0006355">
    <property type="term" value="P:regulation of DNA-templated transcription"/>
    <property type="evidence" value="ECO:0007669"/>
    <property type="project" value="InterPro"/>
</dbReference>
<dbReference type="InterPro" id="IPR010985">
    <property type="entry name" value="Ribbon_hlx_hlx"/>
</dbReference>
<evidence type="ECO:0008006" key="3">
    <source>
        <dbReference type="Google" id="ProtNLM"/>
    </source>
</evidence>
<organism evidence="1 2">
    <name type="scientific">Leeuwenhoekiella aestuarii</name>
    <dbReference type="NCBI Taxonomy" id="2249426"/>
    <lineage>
        <taxon>Bacteria</taxon>
        <taxon>Pseudomonadati</taxon>
        <taxon>Bacteroidota</taxon>
        <taxon>Flavobacteriia</taxon>
        <taxon>Flavobacteriales</taxon>
        <taxon>Flavobacteriaceae</taxon>
        <taxon>Leeuwenhoekiella</taxon>
    </lineage>
</organism>
<evidence type="ECO:0000313" key="1">
    <source>
        <dbReference type="EMBL" id="RXG13973.1"/>
    </source>
</evidence>
<evidence type="ECO:0000313" key="2">
    <source>
        <dbReference type="Proteomes" id="UP000289821"/>
    </source>
</evidence>
<protein>
    <recommendedName>
        <fullName evidence="3">ParG protein</fullName>
    </recommendedName>
</protein>
<dbReference type="Gene3D" id="1.10.1220.10">
    <property type="entry name" value="Met repressor-like"/>
    <property type="match status" value="1"/>
</dbReference>
<reference evidence="1 2" key="1">
    <citation type="submission" date="2018-07" db="EMBL/GenBank/DDBJ databases">
        <title>Leeuwenhoekiella genomics.</title>
        <authorList>
            <person name="Tahon G."/>
            <person name="Willems A."/>
        </authorList>
    </citation>
    <scope>NUCLEOTIDE SEQUENCE [LARGE SCALE GENOMIC DNA]</scope>
    <source>
        <strain evidence="1 2">R-50232</strain>
    </source>
</reference>
<proteinExistence type="predicted"/>
<dbReference type="AlphaFoldDB" id="A0A4Q0NTX5"/>
<dbReference type="Proteomes" id="UP000289821">
    <property type="component" value="Unassembled WGS sequence"/>
</dbReference>
<accession>A0A4Q0NTX5</accession>
<comment type="caution">
    <text evidence="1">The sequence shown here is derived from an EMBL/GenBank/DDBJ whole genome shotgun (WGS) entry which is preliminary data.</text>
</comment>